<evidence type="ECO:0000256" key="1">
    <source>
        <dbReference type="SAM" id="MobiDB-lite"/>
    </source>
</evidence>
<feature type="signal peptide" evidence="2">
    <location>
        <begin position="1"/>
        <end position="27"/>
    </location>
</feature>
<name>A0ABP5YD23_9ACTN</name>
<accession>A0ABP5YD23</accession>
<feature type="chain" id="PRO_5046613204" description="Secreted protein" evidence="2">
    <location>
        <begin position="28"/>
        <end position="310"/>
    </location>
</feature>
<organism evidence="3 4">
    <name type="scientific">Streptomyces gobitricini</name>
    <dbReference type="NCBI Taxonomy" id="68211"/>
    <lineage>
        <taxon>Bacteria</taxon>
        <taxon>Bacillati</taxon>
        <taxon>Actinomycetota</taxon>
        <taxon>Actinomycetes</taxon>
        <taxon>Kitasatosporales</taxon>
        <taxon>Streptomycetaceae</taxon>
        <taxon>Streptomyces</taxon>
    </lineage>
</organism>
<evidence type="ECO:0000313" key="3">
    <source>
        <dbReference type="EMBL" id="GAA2478971.1"/>
    </source>
</evidence>
<evidence type="ECO:0000256" key="2">
    <source>
        <dbReference type="SAM" id="SignalP"/>
    </source>
</evidence>
<keyword evidence="2" id="KW-0732">Signal</keyword>
<dbReference type="RefSeq" id="WP_344356078.1">
    <property type="nucleotide sequence ID" value="NZ_BAAASR010000002.1"/>
</dbReference>
<proteinExistence type="predicted"/>
<keyword evidence="4" id="KW-1185">Reference proteome</keyword>
<comment type="caution">
    <text evidence="3">The sequence shown here is derived from an EMBL/GenBank/DDBJ whole genome shotgun (WGS) entry which is preliminary data.</text>
</comment>
<gene>
    <name evidence="3" type="ORF">GCM10010393_06670</name>
</gene>
<dbReference type="Proteomes" id="UP001499942">
    <property type="component" value="Unassembled WGS sequence"/>
</dbReference>
<feature type="region of interest" description="Disordered" evidence="1">
    <location>
        <begin position="29"/>
        <end position="57"/>
    </location>
</feature>
<evidence type="ECO:0000313" key="4">
    <source>
        <dbReference type="Proteomes" id="UP001499942"/>
    </source>
</evidence>
<sequence>MAIRGLRWLLAAVVGAGLLTAAALTVAAQGSPSGPAAAGKPAKAAPAAPPSPSTEEKDLLHRAEQLLIRDCMAGQGFRYWPAPRLPSAEYREFPYVVDDERWAAKHGYGREIERGHERRWRSSEGKRYLDGLPKARRTAYTAALFGSSADTTPLRAEVAMGGTFTHSDQGCAADAWRRLYGDVHTWYRSYQMVNSLPGIRVGRVAEEPEFQAGLAAWRSCMKKSGHPAENPPELRRVRLLDTGAGAAAADVAAATAEARCARTSGLAATAERLDEHHRKVLYGEHRSAFDTARRMQRDALPTARDVVGRG</sequence>
<protein>
    <recommendedName>
        <fullName evidence="5">Secreted protein</fullName>
    </recommendedName>
</protein>
<evidence type="ECO:0008006" key="5">
    <source>
        <dbReference type="Google" id="ProtNLM"/>
    </source>
</evidence>
<dbReference type="EMBL" id="BAAASR010000002">
    <property type="protein sequence ID" value="GAA2478971.1"/>
    <property type="molecule type" value="Genomic_DNA"/>
</dbReference>
<reference evidence="4" key="1">
    <citation type="journal article" date="2019" name="Int. J. Syst. Evol. Microbiol.">
        <title>The Global Catalogue of Microorganisms (GCM) 10K type strain sequencing project: providing services to taxonomists for standard genome sequencing and annotation.</title>
        <authorList>
            <consortium name="The Broad Institute Genomics Platform"/>
            <consortium name="The Broad Institute Genome Sequencing Center for Infectious Disease"/>
            <person name="Wu L."/>
            <person name="Ma J."/>
        </authorList>
    </citation>
    <scope>NUCLEOTIDE SEQUENCE [LARGE SCALE GENOMIC DNA]</scope>
    <source>
        <strain evidence="4">JCM 5062</strain>
    </source>
</reference>
<feature type="compositionally biased region" description="Low complexity" evidence="1">
    <location>
        <begin position="29"/>
        <end position="46"/>
    </location>
</feature>